<name>A0A7G5B814_9CAUD</name>
<keyword evidence="1" id="KW-0175">Coiled coil</keyword>
<evidence type="ECO:0000313" key="2">
    <source>
        <dbReference type="EMBL" id="QMV32437.1"/>
    </source>
</evidence>
<reference evidence="2 3" key="1">
    <citation type="submission" date="2020-07" db="EMBL/GenBank/DDBJ databases">
        <title>Ralstonia phages.</title>
        <authorList>
            <person name="Trotereau A."/>
            <person name="Boyer C."/>
            <person name="Torres-Barcelo C."/>
        </authorList>
    </citation>
    <scope>NUCLEOTIDE SEQUENCE [LARGE SCALE GENOMIC DNA]</scope>
</reference>
<evidence type="ECO:0000313" key="3">
    <source>
        <dbReference type="Proteomes" id="UP000515258"/>
    </source>
</evidence>
<proteinExistence type="predicted"/>
<organism evidence="2 3">
    <name type="scientific">Ralstonia phage Albius</name>
    <dbReference type="NCBI Taxonomy" id="2759712"/>
    <lineage>
        <taxon>Viruses</taxon>
        <taxon>Duplodnaviria</taxon>
        <taxon>Heunggongvirae</taxon>
        <taxon>Uroviricota</taxon>
        <taxon>Caudoviricetes</taxon>
        <taxon>Rahariannevirus</taxon>
        <taxon>Rahariannevirus raharianne</taxon>
    </lineage>
</organism>
<dbReference type="Proteomes" id="UP000515258">
    <property type="component" value="Segment"/>
</dbReference>
<evidence type="ECO:0000256" key="1">
    <source>
        <dbReference type="SAM" id="Coils"/>
    </source>
</evidence>
<accession>A0A7G5B814</accession>
<dbReference type="EMBL" id="MT740726">
    <property type="protein sequence ID" value="QMV32437.1"/>
    <property type="molecule type" value="Genomic_DNA"/>
</dbReference>
<feature type="coiled-coil region" evidence="1">
    <location>
        <begin position="88"/>
        <end position="115"/>
    </location>
</feature>
<gene>
    <name evidence="2" type="ORF">U2_00062</name>
</gene>
<sequence length="222" mass="24304">MADLDLNELERLAREATPQDFDSGEIMRNAGEWIDCPHCGGEGAVQLEIDYCNYDGQALGVQFYGIGNAHGAAERYYRAMRPAVALTMIACIRELEAAEAEVERLRNLCGEMYQVAGAHDASTTVLDQLVAATEGVPLPHETLLPYVPPVEAAGMELSDEVADPVCKNGADCSAAQRCVHGCEGPQQQAEPKQLTDEEQKAFEDWHAEWMPSYQLGSYRKAP</sequence>
<protein>
    <submittedName>
        <fullName evidence="2">Uncharacterized protein</fullName>
    </submittedName>
</protein>